<sequence>MDACRKVPFFAPKDRLPAPLPPPEVIASAGVVLEEYTGRRVVQFGESYIIKYGLNVSLTEGETLLFLKESQTIPVPEVFALYSKEDVKGRKVNYIITEYISGESLDVCWALLEPLEKERIARQLRTHFNMLRNAPAPGYFGCLGCRPFEESIFWVSPQDKSDRHRQISGPFKTEAELNMALVQKYLYNGGSTQKAKFLSRMLPSALRDHTAVFTHGDLQRKNIIIKSDKSIVVIDWEAAGWYPEYWEYASATVAAASWKDDWHEYLSKVLDEYPNEYAWFDMIIRDLWS</sequence>
<evidence type="ECO:0000313" key="1">
    <source>
        <dbReference type="EMBL" id="KAJ3499406.1"/>
    </source>
</evidence>
<comment type="caution">
    <text evidence="1">The sequence shown here is derived from an EMBL/GenBank/DDBJ whole genome shotgun (WGS) entry which is preliminary data.</text>
</comment>
<protein>
    <submittedName>
        <fullName evidence="1">Uncharacterized protein</fullName>
    </submittedName>
</protein>
<reference evidence="1" key="1">
    <citation type="submission" date="2022-07" db="EMBL/GenBank/DDBJ databases">
        <title>Genome Sequence of Lecanicillium saksenae.</title>
        <authorList>
            <person name="Buettner E."/>
        </authorList>
    </citation>
    <scope>NUCLEOTIDE SEQUENCE</scope>
    <source>
        <strain evidence="1">VT-O1</strain>
    </source>
</reference>
<organism evidence="1 2">
    <name type="scientific">Lecanicillium saksenae</name>
    <dbReference type="NCBI Taxonomy" id="468837"/>
    <lineage>
        <taxon>Eukaryota</taxon>
        <taxon>Fungi</taxon>
        <taxon>Dikarya</taxon>
        <taxon>Ascomycota</taxon>
        <taxon>Pezizomycotina</taxon>
        <taxon>Sordariomycetes</taxon>
        <taxon>Hypocreomycetidae</taxon>
        <taxon>Hypocreales</taxon>
        <taxon>Cordycipitaceae</taxon>
        <taxon>Lecanicillium</taxon>
    </lineage>
</organism>
<name>A0ACC1R6R3_9HYPO</name>
<keyword evidence="2" id="KW-1185">Reference proteome</keyword>
<gene>
    <name evidence="1" type="ORF">NLG97_g347</name>
</gene>
<dbReference type="Proteomes" id="UP001148737">
    <property type="component" value="Unassembled WGS sequence"/>
</dbReference>
<evidence type="ECO:0000313" key="2">
    <source>
        <dbReference type="Proteomes" id="UP001148737"/>
    </source>
</evidence>
<accession>A0ACC1R6R3</accession>
<dbReference type="EMBL" id="JANAKD010000011">
    <property type="protein sequence ID" value="KAJ3499406.1"/>
    <property type="molecule type" value="Genomic_DNA"/>
</dbReference>
<proteinExistence type="predicted"/>